<dbReference type="Proteomes" id="UP000179023">
    <property type="component" value="Unassembled WGS sequence"/>
</dbReference>
<dbReference type="EMBL" id="MHQI01000002">
    <property type="protein sequence ID" value="OHA00932.1"/>
    <property type="molecule type" value="Genomic_DNA"/>
</dbReference>
<evidence type="ECO:0008006" key="3">
    <source>
        <dbReference type="Google" id="ProtNLM"/>
    </source>
</evidence>
<reference evidence="1 2" key="1">
    <citation type="journal article" date="2016" name="Nat. Commun.">
        <title>Thousands of microbial genomes shed light on interconnected biogeochemical processes in an aquifer system.</title>
        <authorList>
            <person name="Anantharaman K."/>
            <person name="Brown C.T."/>
            <person name="Hug L.A."/>
            <person name="Sharon I."/>
            <person name="Castelle C.J."/>
            <person name="Probst A.J."/>
            <person name="Thomas B.C."/>
            <person name="Singh A."/>
            <person name="Wilkins M.J."/>
            <person name="Karaoz U."/>
            <person name="Brodie E.L."/>
            <person name="Williams K.H."/>
            <person name="Hubbard S.S."/>
            <person name="Banfield J.F."/>
        </authorList>
    </citation>
    <scope>NUCLEOTIDE SEQUENCE [LARGE SCALE GENOMIC DNA]</scope>
</reference>
<protein>
    <recommendedName>
        <fullName evidence="3">Nucleotidyl transferase AbiEii/AbiGii toxin family protein</fullName>
    </recommendedName>
</protein>
<dbReference type="AlphaFoldDB" id="A0A1G2KQQ6"/>
<accession>A0A1G2KQQ6</accession>
<comment type="caution">
    <text evidence="1">The sequence shown here is derived from an EMBL/GenBank/DDBJ whole genome shotgun (WGS) entry which is preliminary data.</text>
</comment>
<organism evidence="1 2">
    <name type="scientific">Candidatus Sungbacteria bacterium RIFCSPHIGHO2_02_FULL_47_11</name>
    <dbReference type="NCBI Taxonomy" id="1802270"/>
    <lineage>
        <taxon>Bacteria</taxon>
        <taxon>Candidatus Sungiibacteriota</taxon>
    </lineage>
</organism>
<name>A0A1G2KQQ6_9BACT</name>
<evidence type="ECO:0000313" key="2">
    <source>
        <dbReference type="Proteomes" id="UP000179023"/>
    </source>
</evidence>
<sequence length="206" mass="24196">MPRLHKEILTEEQVNLLPLVRRFSKKFFLVGGTAMALHIGHRRSMDFDLFSSKGFRNTKIKRTISRMKKVERVFKDEGGQYTISIGGIRFTFFQYPFAISAPKRLDGVITLPDMLTLAAMKAYALGHRAKWKDYVDLYFVMKENHGPDEIIKRAKHIFGREFNERIFRVQLAYFRDIDYTERVIYLKGFETKDAVIKRALTDFSLQ</sequence>
<proteinExistence type="predicted"/>
<dbReference type="STRING" id="1802270.A3C07_00815"/>
<evidence type="ECO:0000313" key="1">
    <source>
        <dbReference type="EMBL" id="OHA00932.1"/>
    </source>
</evidence>
<gene>
    <name evidence="1" type="ORF">A3C07_00815</name>
</gene>
<dbReference type="Pfam" id="PF08843">
    <property type="entry name" value="AbiEii"/>
    <property type="match status" value="1"/>
</dbReference>
<dbReference type="InterPro" id="IPR014942">
    <property type="entry name" value="AbiEii"/>
</dbReference>